<proteinExistence type="predicted"/>
<feature type="region of interest" description="Disordered" evidence="1">
    <location>
        <begin position="40"/>
        <end position="95"/>
    </location>
</feature>
<dbReference type="SUPFAM" id="SSF53098">
    <property type="entry name" value="Ribonuclease H-like"/>
    <property type="match status" value="1"/>
</dbReference>
<feature type="domain" description="RNase H type-1" evidence="2">
    <location>
        <begin position="256"/>
        <end position="385"/>
    </location>
</feature>
<gene>
    <name evidence="3" type="ORF">QYE76_009044</name>
</gene>
<sequence length="403" mass="45292">MESAMDQPCRWHTPNPARPANHLTKDCTWTKRLMERSMVKDARDQGTGRLPPPPPLTGANALPVQPQPNRQQQQQVHQVAQGFNQAPPPAPLGRNVYQDPDMCCVVFVTEPTDKQSMHRRSMEVNAVMPAVPKYMLWSDQEITWSFKDHPKIMPNPGGYALVVDPIMHGPTTRVKFSKVLIDNGSSINIMYRHTMQTLGITENMCNKDASGRIAKWAIQLSPYVPVYERRYAIKSQALADFLVDWAEMQYKPPEQKVEYWKKHFDGSKLKEGLGAGVVLTSPKGDHLRYVLQVHFRASNNVAEYEALIHGLKVAKEIGAHRIICYGDSDLVVQQCSGDWDAKDANMVSYRFHVQKIAGFFEGCEFHHVPRAENEAADTLSKLGSSRNSFGTPKGAIDQTKSGI</sequence>
<organism evidence="3 4">
    <name type="scientific">Lolium multiflorum</name>
    <name type="common">Italian ryegrass</name>
    <name type="synonym">Lolium perenne subsp. multiflorum</name>
    <dbReference type="NCBI Taxonomy" id="4521"/>
    <lineage>
        <taxon>Eukaryota</taxon>
        <taxon>Viridiplantae</taxon>
        <taxon>Streptophyta</taxon>
        <taxon>Embryophyta</taxon>
        <taxon>Tracheophyta</taxon>
        <taxon>Spermatophyta</taxon>
        <taxon>Magnoliopsida</taxon>
        <taxon>Liliopsida</taxon>
        <taxon>Poales</taxon>
        <taxon>Poaceae</taxon>
        <taxon>BOP clade</taxon>
        <taxon>Pooideae</taxon>
        <taxon>Poodae</taxon>
        <taxon>Poeae</taxon>
        <taxon>Poeae Chloroplast Group 2 (Poeae type)</taxon>
        <taxon>Loliodinae</taxon>
        <taxon>Loliinae</taxon>
        <taxon>Lolium</taxon>
    </lineage>
</organism>
<dbReference type="Gene3D" id="3.30.420.10">
    <property type="entry name" value="Ribonuclease H-like superfamily/Ribonuclease H"/>
    <property type="match status" value="1"/>
</dbReference>
<dbReference type="GO" id="GO:0003676">
    <property type="term" value="F:nucleic acid binding"/>
    <property type="evidence" value="ECO:0007669"/>
    <property type="project" value="InterPro"/>
</dbReference>
<dbReference type="InterPro" id="IPR036397">
    <property type="entry name" value="RNaseH_sf"/>
</dbReference>
<dbReference type="PANTHER" id="PTHR48475:SF1">
    <property type="entry name" value="RNASE H TYPE-1 DOMAIN-CONTAINING PROTEIN"/>
    <property type="match status" value="1"/>
</dbReference>
<dbReference type="InterPro" id="IPR012337">
    <property type="entry name" value="RNaseH-like_sf"/>
</dbReference>
<evidence type="ECO:0000313" key="4">
    <source>
        <dbReference type="Proteomes" id="UP001231189"/>
    </source>
</evidence>
<evidence type="ECO:0000256" key="1">
    <source>
        <dbReference type="SAM" id="MobiDB-lite"/>
    </source>
</evidence>
<reference evidence="3" key="1">
    <citation type="submission" date="2023-07" db="EMBL/GenBank/DDBJ databases">
        <title>A chromosome-level genome assembly of Lolium multiflorum.</title>
        <authorList>
            <person name="Chen Y."/>
            <person name="Copetti D."/>
            <person name="Kolliker R."/>
            <person name="Studer B."/>
        </authorList>
    </citation>
    <scope>NUCLEOTIDE SEQUENCE</scope>
    <source>
        <strain evidence="3">02402/16</strain>
        <tissue evidence="3">Leaf</tissue>
    </source>
</reference>
<dbReference type="PANTHER" id="PTHR48475">
    <property type="entry name" value="RIBONUCLEASE H"/>
    <property type="match status" value="1"/>
</dbReference>
<feature type="region of interest" description="Disordered" evidence="1">
    <location>
        <begin position="383"/>
        <end position="403"/>
    </location>
</feature>
<dbReference type="EMBL" id="JAUUTY010000001">
    <property type="protein sequence ID" value="KAK1692347.1"/>
    <property type="molecule type" value="Genomic_DNA"/>
</dbReference>
<name>A0AAD8TSV3_LOLMU</name>
<evidence type="ECO:0000259" key="2">
    <source>
        <dbReference type="PROSITE" id="PS50879"/>
    </source>
</evidence>
<dbReference type="Proteomes" id="UP001231189">
    <property type="component" value="Unassembled WGS sequence"/>
</dbReference>
<evidence type="ECO:0000313" key="3">
    <source>
        <dbReference type="EMBL" id="KAK1692347.1"/>
    </source>
</evidence>
<feature type="compositionally biased region" description="Low complexity" evidence="1">
    <location>
        <begin position="63"/>
        <end position="81"/>
    </location>
</feature>
<accession>A0AAD8TSV3</accession>
<dbReference type="AlphaFoldDB" id="A0AAD8TSV3"/>
<dbReference type="Pfam" id="PF13456">
    <property type="entry name" value="RVT_3"/>
    <property type="match status" value="1"/>
</dbReference>
<keyword evidence="4" id="KW-1185">Reference proteome</keyword>
<dbReference type="GO" id="GO:0004523">
    <property type="term" value="F:RNA-DNA hybrid ribonuclease activity"/>
    <property type="evidence" value="ECO:0007669"/>
    <property type="project" value="InterPro"/>
</dbReference>
<dbReference type="CDD" id="cd09279">
    <property type="entry name" value="RNase_HI_like"/>
    <property type="match status" value="1"/>
</dbReference>
<protein>
    <recommendedName>
        <fullName evidence="2">RNase H type-1 domain-containing protein</fullName>
    </recommendedName>
</protein>
<dbReference type="PROSITE" id="PS50879">
    <property type="entry name" value="RNASE_H_1"/>
    <property type="match status" value="1"/>
</dbReference>
<dbReference type="InterPro" id="IPR002156">
    <property type="entry name" value="RNaseH_domain"/>
</dbReference>
<comment type="caution">
    <text evidence="3">The sequence shown here is derived from an EMBL/GenBank/DDBJ whole genome shotgun (WGS) entry which is preliminary data.</text>
</comment>